<dbReference type="SUPFAM" id="SSF82771">
    <property type="entry name" value="GIY-YIG endonuclease"/>
    <property type="match status" value="1"/>
</dbReference>
<keyword evidence="3" id="KW-0255">Endonuclease</keyword>
<comment type="similarity">
    <text evidence="1">Belongs to the UPF0213 family.</text>
</comment>
<evidence type="ECO:0000256" key="1">
    <source>
        <dbReference type="ARBA" id="ARBA00007435"/>
    </source>
</evidence>
<comment type="caution">
    <text evidence="3">The sequence shown here is derived from an EMBL/GenBank/DDBJ whole genome shotgun (WGS) entry which is preliminary data.</text>
</comment>
<dbReference type="InterPro" id="IPR000305">
    <property type="entry name" value="GIY-YIG_endonuc"/>
</dbReference>
<evidence type="ECO:0000259" key="2">
    <source>
        <dbReference type="PROSITE" id="PS50164"/>
    </source>
</evidence>
<gene>
    <name evidence="3" type="ORF">SAMN05444126_12312</name>
</gene>
<evidence type="ECO:0000313" key="4">
    <source>
        <dbReference type="Proteomes" id="UP000199318"/>
    </source>
</evidence>
<dbReference type="GO" id="GO:0004519">
    <property type="term" value="F:endonuclease activity"/>
    <property type="evidence" value="ECO:0007669"/>
    <property type="project" value="UniProtKB-KW"/>
</dbReference>
<proteinExistence type="inferred from homology"/>
<dbReference type="Pfam" id="PF01541">
    <property type="entry name" value="GIY-YIG"/>
    <property type="match status" value="1"/>
</dbReference>
<sequence length="91" mass="10922">MNVKRYYVYILQCSDNSLYTGYTTDMNRRLLVHEQGKGAKYTRGRGPFQLVYQEVFAEKTEALRREIEIKKLPRTKKEQLIQTQNDRRCRS</sequence>
<protein>
    <submittedName>
        <fullName evidence="3">Endonuclease</fullName>
    </submittedName>
</protein>
<dbReference type="Gene3D" id="3.40.1440.10">
    <property type="entry name" value="GIY-YIG endonuclease"/>
    <property type="match status" value="1"/>
</dbReference>
<dbReference type="PANTHER" id="PTHR34477:SF1">
    <property type="entry name" value="UPF0213 PROTEIN YHBQ"/>
    <property type="match status" value="1"/>
</dbReference>
<dbReference type="AlphaFoldDB" id="A0A1H9VR58"/>
<organism evidence="3 4">
    <name type="scientific">Salisediminibacterium halotolerans</name>
    <dbReference type="NCBI Taxonomy" id="517425"/>
    <lineage>
        <taxon>Bacteria</taxon>
        <taxon>Bacillati</taxon>
        <taxon>Bacillota</taxon>
        <taxon>Bacilli</taxon>
        <taxon>Bacillales</taxon>
        <taxon>Bacillaceae</taxon>
        <taxon>Salisediminibacterium</taxon>
    </lineage>
</organism>
<dbReference type="RefSeq" id="WP_093074004.1">
    <property type="nucleotide sequence ID" value="NZ_FOGV01000023.1"/>
</dbReference>
<dbReference type="InterPro" id="IPR035901">
    <property type="entry name" value="GIY-YIG_endonuc_sf"/>
</dbReference>
<keyword evidence="3" id="KW-0378">Hydrolase</keyword>
<dbReference type="PANTHER" id="PTHR34477">
    <property type="entry name" value="UPF0213 PROTEIN YHBQ"/>
    <property type="match status" value="1"/>
</dbReference>
<dbReference type="OrthoDB" id="9807770at2"/>
<dbReference type="EMBL" id="FOGV01000023">
    <property type="protein sequence ID" value="SES24092.1"/>
    <property type="molecule type" value="Genomic_DNA"/>
</dbReference>
<keyword evidence="3" id="KW-0540">Nuclease</keyword>
<name>A0A1H9VR58_9BACI</name>
<accession>A0A1H9VR58</accession>
<dbReference type="InterPro" id="IPR050190">
    <property type="entry name" value="UPF0213_domain"/>
</dbReference>
<dbReference type="CDD" id="cd10456">
    <property type="entry name" value="GIY-YIG_UPF0213"/>
    <property type="match status" value="1"/>
</dbReference>
<evidence type="ECO:0000313" key="3">
    <source>
        <dbReference type="EMBL" id="SES24092.1"/>
    </source>
</evidence>
<dbReference type="STRING" id="1464123.SAMN05444126_12312"/>
<reference evidence="4" key="1">
    <citation type="submission" date="2016-10" db="EMBL/GenBank/DDBJ databases">
        <authorList>
            <person name="de Groot N.N."/>
        </authorList>
    </citation>
    <scope>NUCLEOTIDE SEQUENCE [LARGE SCALE GENOMIC DNA]</scope>
    <source>
        <strain evidence="4">10nlg</strain>
    </source>
</reference>
<keyword evidence="4" id="KW-1185">Reference proteome</keyword>
<feature type="domain" description="GIY-YIG" evidence="2">
    <location>
        <begin position="4"/>
        <end position="79"/>
    </location>
</feature>
<dbReference type="PROSITE" id="PS50164">
    <property type="entry name" value="GIY_YIG"/>
    <property type="match status" value="1"/>
</dbReference>
<dbReference type="Proteomes" id="UP000199318">
    <property type="component" value="Unassembled WGS sequence"/>
</dbReference>